<name>A0A8T0H444_CERPU</name>
<protein>
    <submittedName>
        <fullName evidence="2">Uncharacterized protein</fullName>
    </submittedName>
</protein>
<evidence type="ECO:0000313" key="3">
    <source>
        <dbReference type="Proteomes" id="UP000822688"/>
    </source>
</evidence>
<feature type="transmembrane region" description="Helical" evidence="1">
    <location>
        <begin position="97"/>
        <end position="119"/>
    </location>
</feature>
<organism evidence="2 3">
    <name type="scientific">Ceratodon purpureus</name>
    <name type="common">Fire moss</name>
    <name type="synonym">Dicranum purpureum</name>
    <dbReference type="NCBI Taxonomy" id="3225"/>
    <lineage>
        <taxon>Eukaryota</taxon>
        <taxon>Viridiplantae</taxon>
        <taxon>Streptophyta</taxon>
        <taxon>Embryophyta</taxon>
        <taxon>Bryophyta</taxon>
        <taxon>Bryophytina</taxon>
        <taxon>Bryopsida</taxon>
        <taxon>Dicranidae</taxon>
        <taxon>Pseudoditrichales</taxon>
        <taxon>Ditrichaceae</taxon>
        <taxon>Ceratodon</taxon>
    </lineage>
</organism>
<gene>
    <name evidence="2" type="ORF">KC19_8G168000</name>
</gene>
<dbReference type="Proteomes" id="UP000822688">
    <property type="component" value="Chromosome 8"/>
</dbReference>
<proteinExistence type="predicted"/>
<evidence type="ECO:0000256" key="1">
    <source>
        <dbReference type="SAM" id="Phobius"/>
    </source>
</evidence>
<dbReference type="EMBL" id="CM026429">
    <property type="protein sequence ID" value="KAG0565144.1"/>
    <property type="molecule type" value="Genomic_DNA"/>
</dbReference>
<reference evidence="2" key="1">
    <citation type="submission" date="2020-06" db="EMBL/GenBank/DDBJ databases">
        <title>WGS assembly of Ceratodon purpureus strain R40.</title>
        <authorList>
            <person name="Carey S.B."/>
            <person name="Jenkins J."/>
            <person name="Shu S."/>
            <person name="Lovell J.T."/>
            <person name="Sreedasyam A."/>
            <person name="Maumus F."/>
            <person name="Tiley G.P."/>
            <person name="Fernandez-Pozo N."/>
            <person name="Barry K."/>
            <person name="Chen C."/>
            <person name="Wang M."/>
            <person name="Lipzen A."/>
            <person name="Daum C."/>
            <person name="Saski C.A."/>
            <person name="Payton A.C."/>
            <person name="Mcbreen J.C."/>
            <person name="Conrad R.E."/>
            <person name="Kollar L.M."/>
            <person name="Olsson S."/>
            <person name="Huttunen S."/>
            <person name="Landis J.B."/>
            <person name="Wickett N.J."/>
            <person name="Johnson M.G."/>
            <person name="Rensing S.A."/>
            <person name="Grimwood J."/>
            <person name="Schmutz J."/>
            <person name="Mcdaniel S.F."/>
        </authorList>
    </citation>
    <scope>NUCLEOTIDE SEQUENCE</scope>
    <source>
        <strain evidence="2">R40</strain>
    </source>
</reference>
<evidence type="ECO:0000313" key="2">
    <source>
        <dbReference type="EMBL" id="KAG0565144.1"/>
    </source>
</evidence>
<keyword evidence="1" id="KW-1133">Transmembrane helix</keyword>
<keyword evidence="3" id="KW-1185">Reference proteome</keyword>
<feature type="transmembrane region" description="Helical" evidence="1">
    <location>
        <begin position="67"/>
        <end position="85"/>
    </location>
</feature>
<accession>A0A8T0H444</accession>
<comment type="caution">
    <text evidence="2">The sequence shown here is derived from an EMBL/GenBank/DDBJ whole genome shotgun (WGS) entry which is preliminary data.</text>
</comment>
<keyword evidence="1" id="KW-0472">Membrane</keyword>
<sequence length="130" mass="13832">MVKPSTQIEIPLNRRDLVELSATTICPSLECSAATAAVAPLKGLLEESSLYCTFSLRRFSAMYLPKSLTLSGSFSRILLILAAAADCAPHPIPDGTSSSFFLLSISTFFSFTLTSSAILQNIQTANAPAI</sequence>
<dbReference type="AlphaFoldDB" id="A0A8T0H444"/>
<keyword evidence="1" id="KW-0812">Transmembrane</keyword>